<dbReference type="OrthoDB" id="9120713at2759"/>
<keyword evidence="7" id="KW-0695">RNA-directed DNA polymerase</keyword>
<feature type="domain" description="Integrase-type" evidence="9">
    <location>
        <begin position="140"/>
        <end position="181"/>
    </location>
</feature>
<evidence type="ECO:0000256" key="1">
    <source>
        <dbReference type="ARBA" id="ARBA00022679"/>
    </source>
</evidence>
<evidence type="ECO:0000256" key="7">
    <source>
        <dbReference type="ARBA" id="ARBA00022918"/>
    </source>
</evidence>
<dbReference type="PANTHER" id="PTHR41694">
    <property type="entry name" value="ENDOGENOUS RETROVIRUS GROUP K MEMBER POL PROTEIN"/>
    <property type="match status" value="1"/>
</dbReference>
<feature type="domain" description="RNase H type-1" evidence="10">
    <location>
        <begin position="11"/>
        <end position="141"/>
    </location>
</feature>
<evidence type="ECO:0000256" key="8">
    <source>
        <dbReference type="PROSITE-ProRule" id="PRU00450"/>
    </source>
</evidence>
<dbReference type="PROSITE" id="PS50879">
    <property type="entry name" value="RNASE_H_1"/>
    <property type="match status" value="1"/>
</dbReference>
<dbReference type="Gene3D" id="1.10.10.200">
    <property type="match status" value="1"/>
</dbReference>
<evidence type="ECO:0000259" key="10">
    <source>
        <dbReference type="PROSITE" id="PS50879"/>
    </source>
</evidence>
<dbReference type="InterPro" id="IPR036397">
    <property type="entry name" value="RNaseH_sf"/>
</dbReference>
<keyword evidence="4" id="KW-0479">Metal-binding</keyword>
<keyword evidence="6" id="KW-0378">Hydrolase</keyword>
<dbReference type="Proteomes" id="UP000562322">
    <property type="component" value="Unassembled WGS sequence"/>
</dbReference>
<dbReference type="Pfam" id="PF02022">
    <property type="entry name" value="Integrase_Zn"/>
    <property type="match status" value="1"/>
</dbReference>
<evidence type="ECO:0000313" key="12">
    <source>
        <dbReference type="Proteomes" id="UP000562322"/>
    </source>
</evidence>
<organism evidence="11 12">
    <name type="scientific">Alectura lathami</name>
    <name type="common">Australian brush turkey</name>
    <dbReference type="NCBI Taxonomy" id="81907"/>
    <lineage>
        <taxon>Eukaryota</taxon>
        <taxon>Metazoa</taxon>
        <taxon>Chordata</taxon>
        <taxon>Craniata</taxon>
        <taxon>Vertebrata</taxon>
        <taxon>Euteleostomi</taxon>
        <taxon>Archelosauria</taxon>
        <taxon>Archosauria</taxon>
        <taxon>Dinosauria</taxon>
        <taxon>Saurischia</taxon>
        <taxon>Theropoda</taxon>
        <taxon>Coelurosauria</taxon>
        <taxon>Aves</taxon>
        <taxon>Neognathae</taxon>
        <taxon>Galloanserae</taxon>
        <taxon>Galliformes</taxon>
        <taxon>Megapodiidae</taxon>
        <taxon>Alectura</taxon>
    </lineage>
</organism>
<evidence type="ECO:0000256" key="5">
    <source>
        <dbReference type="ARBA" id="ARBA00022759"/>
    </source>
</evidence>
<feature type="non-terminal residue" evidence="11">
    <location>
        <position position="182"/>
    </location>
</feature>
<comment type="caution">
    <text evidence="11">The sequence shown here is derived from an EMBL/GenBank/DDBJ whole genome shotgun (WGS) entry which is preliminary data.</text>
</comment>
<dbReference type="GO" id="GO:0035613">
    <property type="term" value="F:RNA stem-loop binding"/>
    <property type="evidence" value="ECO:0007669"/>
    <property type="project" value="TreeGrafter"/>
</dbReference>
<keyword evidence="2" id="KW-0548">Nucleotidyltransferase</keyword>
<keyword evidence="12" id="KW-1185">Reference proteome</keyword>
<dbReference type="EMBL" id="VXAV01032578">
    <property type="protein sequence ID" value="NXL96144.1"/>
    <property type="molecule type" value="Genomic_DNA"/>
</dbReference>
<evidence type="ECO:0000256" key="4">
    <source>
        <dbReference type="ARBA" id="ARBA00022723"/>
    </source>
</evidence>
<dbReference type="GO" id="GO:0004523">
    <property type="term" value="F:RNA-DNA hybrid ribonuclease activity"/>
    <property type="evidence" value="ECO:0007669"/>
    <property type="project" value="InterPro"/>
</dbReference>
<reference evidence="11 12" key="1">
    <citation type="submission" date="2019-09" db="EMBL/GenBank/DDBJ databases">
        <title>Bird 10,000 Genomes (B10K) Project - Family phase.</title>
        <authorList>
            <person name="Zhang G."/>
        </authorList>
    </citation>
    <scope>NUCLEOTIDE SEQUENCE [LARGE SCALE GENOMIC DNA]</scope>
    <source>
        <strain evidence="11">B10K-DU-001-39</strain>
        <tissue evidence="11">Muscle</tissue>
    </source>
</reference>
<dbReference type="SUPFAM" id="SSF53098">
    <property type="entry name" value="Ribonuclease H-like"/>
    <property type="match status" value="1"/>
</dbReference>
<dbReference type="AlphaFoldDB" id="A0A7L0WZC3"/>
<keyword evidence="8" id="KW-0862">Zinc</keyword>
<dbReference type="GO" id="GO:0008270">
    <property type="term" value="F:zinc ion binding"/>
    <property type="evidence" value="ECO:0007669"/>
    <property type="project" value="UniProtKB-KW"/>
</dbReference>
<keyword evidence="3" id="KW-0540">Nuclease</keyword>
<evidence type="ECO:0000256" key="6">
    <source>
        <dbReference type="ARBA" id="ARBA00022801"/>
    </source>
</evidence>
<proteinExistence type="predicted"/>
<feature type="non-terminal residue" evidence="11">
    <location>
        <position position="1"/>
    </location>
</feature>
<keyword evidence="5" id="KW-0255">Endonuclease</keyword>
<evidence type="ECO:0000256" key="3">
    <source>
        <dbReference type="ARBA" id="ARBA00022722"/>
    </source>
</evidence>
<evidence type="ECO:0000256" key="2">
    <source>
        <dbReference type="ARBA" id="ARBA00022695"/>
    </source>
</evidence>
<dbReference type="PROSITE" id="PS50876">
    <property type="entry name" value="ZF_INTEGRASE"/>
    <property type="match status" value="1"/>
</dbReference>
<keyword evidence="1" id="KW-0808">Transferase</keyword>
<protein>
    <submittedName>
        <fullName evidence="11">POL1 protein</fullName>
    </submittedName>
</protein>
<evidence type="ECO:0000259" key="9">
    <source>
        <dbReference type="PROSITE" id="PS50876"/>
    </source>
</evidence>
<keyword evidence="8" id="KW-0863">Zinc-finger</keyword>
<dbReference type="InterPro" id="IPR003308">
    <property type="entry name" value="Integrase_Zn-bd_dom_N"/>
</dbReference>
<evidence type="ECO:0000313" key="11">
    <source>
        <dbReference type="EMBL" id="NXL96144.1"/>
    </source>
</evidence>
<dbReference type="InterPro" id="IPR012337">
    <property type="entry name" value="RNaseH-like_sf"/>
</dbReference>
<dbReference type="InterPro" id="IPR002156">
    <property type="entry name" value="RNaseH_domain"/>
</dbReference>
<dbReference type="SUPFAM" id="SSF46919">
    <property type="entry name" value="N-terminal Zn binding domain of HIV integrase"/>
    <property type="match status" value="1"/>
</dbReference>
<dbReference type="Gene3D" id="3.30.420.10">
    <property type="entry name" value="Ribonuclease H-like superfamily/Ribonuclease H"/>
    <property type="match status" value="1"/>
</dbReference>
<accession>A0A7L0WZC3</accession>
<dbReference type="PANTHER" id="PTHR41694:SF3">
    <property type="entry name" value="RNA-DIRECTED DNA POLYMERASE-RELATED"/>
    <property type="match status" value="1"/>
</dbReference>
<dbReference type="GO" id="GO:0003964">
    <property type="term" value="F:RNA-directed DNA polymerase activity"/>
    <property type="evidence" value="ECO:0007669"/>
    <property type="project" value="UniProtKB-KW"/>
</dbReference>
<sequence length="182" mass="19942">LPAPLAISDCPVEGRTIFTDASSTTGKAVAVWRQNNEWLKVSYTDASVSVQHLEARAVALACEAFANEAINIVSDSRYVVLLVQRMQKPGWPGSTIAQLLYTAIMNRTAPIFIAHVTAHQKAEGYFMGNNRADAAAKGLWTIQQAHRMHNFLHIGPSALARECKISMTQAREVVSACPYCQK</sequence>
<gene>
    <name evidence="11" type="primary">Pol_3</name>
    <name evidence="11" type="ORF">ALELAT_R15340</name>
</gene>
<name>A0A7L0WZC3_ALELA</name>
<dbReference type="Pfam" id="PF00075">
    <property type="entry name" value="RNase_H"/>
    <property type="match status" value="1"/>
</dbReference>
<dbReference type="InterPro" id="IPR017856">
    <property type="entry name" value="Integrase-like_N"/>
</dbReference>